<dbReference type="AlphaFoldDB" id="B8D071"/>
<dbReference type="HOGENOM" id="CLU_039622_0_1_9"/>
<feature type="binding site" evidence="13">
    <location>
        <position position="99"/>
    </location>
    <ligand>
        <name>substrate</name>
    </ligand>
</feature>
<feature type="binding site" evidence="13">
    <location>
        <position position="217"/>
    </location>
    <ligand>
        <name>substrate</name>
    </ligand>
</feature>
<keyword evidence="7 12" id="KW-0328">Glycosyltransferase</keyword>
<evidence type="ECO:0000256" key="7">
    <source>
        <dbReference type="ARBA" id="ARBA00022676"/>
    </source>
</evidence>
<reference evidence="16 17" key="1">
    <citation type="journal article" date="2009" name="PLoS ONE">
        <title>Genome analysis of the anaerobic thermohalophilic bacterium Halothermothrix orenii.</title>
        <authorList>
            <person name="Mavromatis K."/>
            <person name="Ivanova N."/>
            <person name="Anderson I."/>
            <person name="Lykidis A."/>
            <person name="Hooper S.D."/>
            <person name="Sun H."/>
            <person name="Kunin V."/>
            <person name="Lapidus A."/>
            <person name="Hugenholtz P."/>
            <person name="Patel B."/>
            <person name="Kyrpides N.C."/>
        </authorList>
    </citation>
    <scope>NUCLEOTIDE SEQUENCE [LARGE SCALE GENOMIC DNA]</scope>
    <source>
        <strain evidence="17">H 168 / OCM 544 / DSM 9562</strain>
    </source>
</reference>
<keyword evidence="8 12" id="KW-0808">Transferase</keyword>
<feature type="domain" description="Quinolinate phosphoribosyl transferase N-terminal" evidence="15">
    <location>
        <begin position="24"/>
        <end position="109"/>
    </location>
</feature>
<name>B8D071_HALOH</name>
<dbReference type="SUPFAM" id="SSF51690">
    <property type="entry name" value="Nicotinate/Quinolinate PRTase C-terminal domain-like"/>
    <property type="match status" value="1"/>
</dbReference>
<evidence type="ECO:0000259" key="14">
    <source>
        <dbReference type="Pfam" id="PF01729"/>
    </source>
</evidence>
<accession>B8D071</accession>
<dbReference type="GO" id="GO:0009435">
    <property type="term" value="P:NAD+ biosynthetic process"/>
    <property type="evidence" value="ECO:0007669"/>
    <property type="project" value="UniProtKB-UniPathway"/>
</dbReference>
<feature type="binding site" evidence="13">
    <location>
        <position position="196"/>
    </location>
    <ligand>
        <name>substrate</name>
    </ligand>
</feature>
<dbReference type="InterPro" id="IPR002638">
    <property type="entry name" value="Quinolinate_PRibosylTrfase_C"/>
</dbReference>
<evidence type="ECO:0000256" key="9">
    <source>
        <dbReference type="ARBA" id="ARBA00033102"/>
    </source>
</evidence>
<comment type="pathway">
    <text evidence="2">Cofactor biosynthesis; NAD(+) biosynthesis; nicotinate D-ribonucleotide from quinolinate: step 1/1.</text>
</comment>
<dbReference type="FunFam" id="3.90.1170.20:FF:000001">
    <property type="entry name" value="Nicotinate-nucleotide diphosphorylase (Carboxylating)"/>
    <property type="match status" value="1"/>
</dbReference>
<dbReference type="OrthoDB" id="9782546at2"/>
<evidence type="ECO:0000256" key="1">
    <source>
        <dbReference type="ARBA" id="ARBA00003237"/>
    </source>
</evidence>
<dbReference type="PANTHER" id="PTHR32179">
    <property type="entry name" value="NICOTINATE-NUCLEOTIDE PYROPHOSPHORYLASE [CARBOXYLATING]"/>
    <property type="match status" value="1"/>
</dbReference>
<dbReference type="InterPro" id="IPR013785">
    <property type="entry name" value="Aldolase_TIM"/>
</dbReference>
<evidence type="ECO:0000256" key="4">
    <source>
        <dbReference type="ARBA" id="ARBA00011218"/>
    </source>
</evidence>
<evidence type="ECO:0000256" key="11">
    <source>
        <dbReference type="ARBA" id="ARBA00069173"/>
    </source>
</evidence>
<feature type="binding site" evidence="13">
    <location>
        <position position="156"/>
    </location>
    <ligand>
        <name>substrate</name>
    </ligand>
</feature>
<dbReference type="Gene3D" id="3.20.20.70">
    <property type="entry name" value="Aldolase class I"/>
    <property type="match status" value="1"/>
</dbReference>
<evidence type="ECO:0000313" key="17">
    <source>
        <dbReference type="Proteomes" id="UP000000719"/>
    </source>
</evidence>
<dbReference type="Pfam" id="PF02749">
    <property type="entry name" value="QRPTase_N"/>
    <property type="match status" value="1"/>
</dbReference>
<evidence type="ECO:0000256" key="12">
    <source>
        <dbReference type="PIRNR" id="PIRNR006250"/>
    </source>
</evidence>
<dbReference type="SUPFAM" id="SSF54675">
    <property type="entry name" value="Nicotinate/Quinolinate PRTase N-terminal domain-like"/>
    <property type="match status" value="1"/>
</dbReference>
<evidence type="ECO:0000256" key="8">
    <source>
        <dbReference type="ARBA" id="ARBA00022679"/>
    </source>
</evidence>
<comment type="subunit">
    <text evidence="4">Hexamer formed by 3 homodimers.</text>
</comment>
<dbReference type="InterPro" id="IPR004393">
    <property type="entry name" value="NadC"/>
</dbReference>
<dbReference type="Pfam" id="PF01729">
    <property type="entry name" value="QRPTase_C"/>
    <property type="match status" value="1"/>
</dbReference>
<dbReference type="InterPro" id="IPR022412">
    <property type="entry name" value="Quinolinate_PRibosylTrfase_N"/>
</dbReference>
<evidence type="ECO:0000256" key="2">
    <source>
        <dbReference type="ARBA" id="ARBA00004893"/>
    </source>
</evidence>
<dbReference type="FunFam" id="3.20.20.70:FF:000030">
    <property type="entry name" value="Nicotinate-nucleotide pyrophosphorylase, carboxylating"/>
    <property type="match status" value="1"/>
</dbReference>
<evidence type="ECO:0000256" key="6">
    <source>
        <dbReference type="ARBA" id="ARBA00022642"/>
    </source>
</evidence>
<dbReference type="UniPathway" id="UPA00253">
    <property type="reaction ID" value="UER00331"/>
</dbReference>
<dbReference type="EMBL" id="CP001098">
    <property type="protein sequence ID" value="ACL68825.1"/>
    <property type="molecule type" value="Genomic_DNA"/>
</dbReference>
<evidence type="ECO:0000259" key="15">
    <source>
        <dbReference type="Pfam" id="PF02749"/>
    </source>
</evidence>
<evidence type="ECO:0000256" key="5">
    <source>
        <dbReference type="ARBA" id="ARBA00011944"/>
    </source>
</evidence>
<dbReference type="InterPro" id="IPR036068">
    <property type="entry name" value="Nicotinate_pribotase-like_C"/>
</dbReference>
<proteinExistence type="inferred from homology"/>
<dbReference type="GO" id="GO:0034213">
    <property type="term" value="P:quinolinate catabolic process"/>
    <property type="evidence" value="ECO:0007669"/>
    <property type="project" value="TreeGrafter"/>
</dbReference>
<comment type="function">
    <text evidence="1">Involved in the catabolism of quinolinic acid (QA).</text>
</comment>
<dbReference type="Proteomes" id="UP000000719">
    <property type="component" value="Chromosome"/>
</dbReference>
<dbReference type="NCBIfam" id="TIGR00078">
    <property type="entry name" value="nadC"/>
    <property type="match status" value="1"/>
</dbReference>
<dbReference type="GO" id="GO:0005737">
    <property type="term" value="C:cytoplasm"/>
    <property type="evidence" value="ECO:0007669"/>
    <property type="project" value="TreeGrafter"/>
</dbReference>
<dbReference type="EC" id="2.4.2.19" evidence="5"/>
<protein>
    <recommendedName>
        <fullName evidence="11">Probable nicotinate-nucleotide pyrophosphorylase [carboxylating]</fullName>
        <ecNumber evidence="5">2.4.2.19</ecNumber>
    </recommendedName>
    <alternativeName>
        <fullName evidence="9">Quinolinate phosphoribosyltransferase [decarboxylating]</fullName>
    </alternativeName>
</protein>
<dbReference type="STRING" id="373903.Hore_00640"/>
<comment type="similarity">
    <text evidence="3 12">Belongs to the NadC/ModD family.</text>
</comment>
<dbReference type="GO" id="GO:0004514">
    <property type="term" value="F:nicotinate-nucleotide diphosphorylase (carboxylating) activity"/>
    <property type="evidence" value="ECO:0007669"/>
    <property type="project" value="UniProtKB-EC"/>
</dbReference>
<keyword evidence="17" id="KW-1185">Reference proteome</keyword>
<evidence type="ECO:0000256" key="10">
    <source>
        <dbReference type="ARBA" id="ARBA00047445"/>
    </source>
</evidence>
<organism evidence="16 17">
    <name type="scientific">Halothermothrix orenii (strain H 168 / OCM 544 / DSM 9562)</name>
    <dbReference type="NCBI Taxonomy" id="373903"/>
    <lineage>
        <taxon>Bacteria</taxon>
        <taxon>Bacillati</taxon>
        <taxon>Bacillota</taxon>
        <taxon>Clostridia</taxon>
        <taxon>Halanaerobiales</taxon>
        <taxon>Halothermotrichaceae</taxon>
        <taxon>Halothermothrix</taxon>
    </lineage>
</organism>
<dbReference type="eggNOG" id="COG0157">
    <property type="taxonomic scope" value="Bacteria"/>
</dbReference>
<keyword evidence="6" id="KW-0662">Pyridine nucleotide biosynthesis</keyword>
<gene>
    <name evidence="16" type="ordered locus">Hore_00640</name>
</gene>
<dbReference type="Gene3D" id="3.90.1170.20">
    <property type="entry name" value="Quinolinate phosphoribosyl transferase, N-terminal domain"/>
    <property type="match status" value="1"/>
</dbReference>
<feature type="domain" description="Quinolinate phosphoribosyl transferase C-terminal" evidence="14">
    <location>
        <begin position="111"/>
        <end position="275"/>
    </location>
</feature>
<dbReference type="RefSeq" id="WP_012635024.1">
    <property type="nucleotide sequence ID" value="NC_011899.1"/>
</dbReference>
<evidence type="ECO:0000256" key="13">
    <source>
        <dbReference type="PIRSR" id="PIRSR006250-1"/>
    </source>
</evidence>
<dbReference type="PIRSF" id="PIRSF006250">
    <property type="entry name" value="NadC_ModD"/>
    <property type="match status" value="1"/>
</dbReference>
<dbReference type="InterPro" id="IPR037128">
    <property type="entry name" value="Quinolinate_PRibosylTase_N_sf"/>
</dbReference>
<evidence type="ECO:0000313" key="16">
    <source>
        <dbReference type="EMBL" id="ACL68825.1"/>
    </source>
</evidence>
<sequence length="280" mass="30419">MKLNNIYLEKVIIEALEEDIGFGDLTTDYLIPSTHRSSGKIIVKEDGVVAGVGVARSVFEAVNSKIEFKAMVRDGDQVRAGDVIIKITGPTAGILKGERTALNFMQRLSGIATKTCRLVTKVKDFPVRVVDTRKTTPTLRQLEKYAVRVGGGYNHRFGLYDAVMVKDNHIKAAGGIKKAVTTLRRNIPHTTKIEVEVTTLTEVEEALEAGADIIMLDNMDIETMAEAVKQIEGKALVEASGGIDENTIIEVARTGVDVISVGALTHQIESLDISLNLDSD</sequence>
<feature type="binding site" evidence="13">
    <location>
        <position position="166"/>
    </location>
    <ligand>
        <name>substrate</name>
    </ligand>
</feature>
<dbReference type="PANTHER" id="PTHR32179:SF3">
    <property type="entry name" value="NICOTINATE-NUCLEOTIDE PYROPHOSPHORYLASE [CARBOXYLATING]"/>
    <property type="match status" value="1"/>
</dbReference>
<feature type="binding site" evidence="13">
    <location>
        <begin position="240"/>
        <end position="242"/>
    </location>
    <ligand>
        <name>substrate</name>
    </ligand>
</feature>
<comment type="catalytic activity">
    <reaction evidence="10">
        <text>nicotinate beta-D-ribonucleotide + CO2 + diphosphate = quinolinate + 5-phospho-alpha-D-ribose 1-diphosphate + 2 H(+)</text>
        <dbReference type="Rhea" id="RHEA:12733"/>
        <dbReference type="ChEBI" id="CHEBI:15378"/>
        <dbReference type="ChEBI" id="CHEBI:16526"/>
        <dbReference type="ChEBI" id="CHEBI:29959"/>
        <dbReference type="ChEBI" id="CHEBI:33019"/>
        <dbReference type="ChEBI" id="CHEBI:57502"/>
        <dbReference type="ChEBI" id="CHEBI:58017"/>
        <dbReference type="EC" id="2.4.2.19"/>
    </reaction>
</comment>
<dbReference type="InterPro" id="IPR027277">
    <property type="entry name" value="NadC/ModD"/>
</dbReference>
<evidence type="ECO:0000256" key="3">
    <source>
        <dbReference type="ARBA" id="ARBA00009400"/>
    </source>
</evidence>
<feature type="binding site" evidence="13">
    <location>
        <begin position="132"/>
        <end position="134"/>
    </location>
    <ligand>
        <name>substrate</name>
    </ligand>
</feature>
<dbReference type="CDD" id="cd01572">
    <property type="entry name" value="QPRTase"/>
    <property type="match status" value="1"/>
</dbReference>
<dbReference type="KEGG" id="hor:Hore_00640"/>
<feature type="binding site" evidence="13">
    <location>
        <begin position="261"/>
        <end position="263"/>
    </location>
    <ligand>
        <name>substrate</name>
    </ligand>
</feature>